<protein>
    <submittedName>
        <fullName evidence="3">FHA domain-containing protein</fullName>
    </submittedName>
</protein>
<sequence>MSILCSNCDRDNQKDAQYCDACGVELLAATLFHEGFLSDEEDLDIEMSTKDLSSNLTEKLDELDDTIQHKVEKSLNPPAPMGLPTCLESDEPVSSSPVNSPPTAVESPQAALICQDTDTRYELPVEETTINIGRVNEQFPIHIDLTNIAHASLISRIHASIHWEQNRYYLEDVGSSNGTWLNGKPIKPGTRFRQEIRDRDTIAFGRSQTVKFTVELN</sequence>
<keyword evidence="4" id="KW-1185">Reference proteome</keyword>
<dbReference type="AlphaFoldDB" id="A0A964FGD1"/>
<gene>
    <name evidence="3" type="ORF">I4641_05635</name>
</gene>
<reference evidence="3" key="1">
    <citation type="journal article" date="2021" name="Antonie Van Leeuwenhoek">
        <title>Draft genome and description of Waterburya agarophytonicola gen. nov. sp. nov. (Pleurocapsales, Cyanobacteria): a seaweed symbiont.</title>
        <authorList>
            <person name="Bonthond G."/>
            <person name="Shalygin S."/>
            <person name="Bayer T."/>
            <person name="Weinberger F."/>
        </authorList>
    </citation>
    <scope>NUCLEOTIDE SEQUENCE</scope>
    <source>
        <strain evidence="3">KI4</strain>
    </source>
</reference>
<dbReference type="SMART" id="SM00240">
    <property type="entry name" value="FHA"/>
    <property type="match status" value="1"/>
</dbReference>
<dbReference type="InterPro" id="IPR008984">
    <property type="entry name" value="SMAD_FHA_dom_sf"/>
</dbReference>
<dbReference type="PROSITE" id="PS50006">
    <property type="entry name" value="FHA_DOMAIN"/>
    <property type="match status" value="1"/>
</dbReference>
<evidence type="ECO:0000313" key="3">
    <source>
        <dbReference type="EMBL" id="MCC0176459.1"/>
    </source>
</evidence>
<dbReference type="EMBL" id="JADWDC010000009">
    <property type="protein sequence ID" value="MCC0176459.1"/>
    <property type="molecule type" value="Genomic_DNA"/>
</dbReference>
<comment type="caution">
    <text evidence="3">The sequence shown here is derived from an EMBL/GenBank/DDBJ whole genome shotgun (WGS) entry which is preliminary data.</text>
</comment>
<accession>A0A964FGD1</accession>
<evidence type="ECO:0000259" key="2">
    <source>
        <dbReference type="PROSITE" id="PS50006"/>
    </source>
</evidence>
<organism evidence="3 4">
    <name type="scientific">Waterburya agarophytonicola KI4</name>
    <dbReference type="NCBI Taxonomy" id="2874699"/>
    <lineage>
        <taxon>Bacteria</taxon>
        <taxon>Bacillati</taxon>
        <taxon>Cyanobacteriota</taxon>
        <taxon>Cyanophyceae</taxon>
        <taxon>Pleurocapsales</taxon>
        <taxon>Hyellaceae</taxon>
        <taxon>Waterburya</taxon>
        <taxon>Waterburya agarophytonicola</taxon>
    </lineage>
</organism>
<dbReference type="CDD" id="cd00060">
    <property type="entry name" value="FHA"/>
    <property type="match status" value="1"/>
</dbReference>
<dbReference type="InterPro" id="IPR050923">
    <property type="entry name" value="Cell_Proc_Reg/RNA_Proc"/>
</dbReference>
<dbReference type="Gene3D" id="2.60.200.20">
    <property type="match status" value="1"/>
</dbReference>
<proteinExistence type="predicted"/>
<feature type="domain" description="FHA" evidence="2">
    <location>
        <begin position="130"/>
        <end position="186"/>
    </location>
</feature>
<dbReference type="Proteomes" id="UP000729733">
    <property type="component" value="Unassembled WGS sequence"/>
</dbReference>
<dbReference type="InterPro" id="IPR000253">
    <property type="entry name" value="FHA_dom"/>
</dbReference>
<dbReference type="Pfam" id="PF00498">
    <property type="entry name" value="FHA"/>
    <property type="match status" value="1"/>
</dbReference>
<evidence type="ECO:0000313" key="4">
    <source>
        <dbReference type="Proteomes" id="UP000729733"/>
    </source>
</evidence>
<dbReference type="SUPFAM" id="SSF49879">
    <property type="entry name" value="SMAD/FHA domain"/>
    <property type="match status" value="1"/>
</dbReference>
<feature type="compositionally biased region" description="Low complexity" evidence="1">
    <location>
        <begin position="92"/>
        <end position="102"/>
    </location>
</feature>
<dbReference type="PANTHER" id="PTHR23308">
    <property type="entry name" value="NUCLEAR INHIBITOR OF PROTEIN PHOSPHATASE-1"/>
    <property type="match status" value="1"/>
</dbReference>
<dbReference type="RefSeq" id="WP_229639497.1">
    <property type="nucleotide sequence ID" value="NZ_JADWDC010000009.1"/>
</dbReference>
<feature type="region of interest" description="Disordered" evidence="1">
    <location>
        <begin position="73"/>
        <end position="107"/>
    </location>
</feature>
<evidence type="ECO:0000256" key="1">
    <source>
        <dbReference type="SAM" id="MobiDB-lite"/>
    </source>
</evidence>
<name>A0A964FGD1_9CYAN</name>